<reference evidence="2 3" key="1">
    <citation type="journal article" date="2016" name="Nat. Commun.">
        <title>Thousands of microbial genomes shed light on interconnected biogeochemical processes in an aquifer system.</title>
        <authorList>
            <person name="Anantharaman K."/>
            <person name="Brown C.T."/>
            <person name="Hug L.A."/>
            <person name="Sharon I."/>
            <person name="Castelle C.J."/>
            <person name="Probst A.J."/>
            <person name="Thomas B.C."/>
            <person name="Singh A."/>
            <person name="Wilkins M.J."/>
            <person name="Karaoz U."/>
            <person name="Brodie E.L."/>
            <person name="Williams K.H."/>
            <person name="Hubbard S.S."/>
            <person name="Banfield J.F."/>
        </authorList>
    </citation>
    <scope>NUCLEOTIDE SEQUENCE [LARGE SCALE GENOMIC DNA]</scope>
</reference>
<accession>A0A1G2EE88</accession>
<keyword evidence="1" id="KW-0812">Transmembrane</keyword>
<evidence type="ECO:0000256" key="1">
    <source>
        <dbReference type="SAM" id="Phobius"/>
    </source>
</evidence>
<organism evidence="2 3">
    <name type="scientific">Candidatus Nealsonbacteria bacterium RIFCSPLOWO2_01_FULL_41_9</name>
    <dbReference type="NCBI Taxonomy" id="1801671"/>
    <lineage>
        <taxon>Bacteria</taxon>
        <taxon>Candidatus Nealsoniibacteriota</taxon>
    </lineage>
</organism>
<protein>
    <submittedName>
        <fullName evidence="2">Uncharacterized protein</fullName>
    </submittedName>
</protein>
<evidence type="ECO:0000313" key="3">
    <source>
        <dbReference type="Proteomes" id="UP000176406"/>
    </source>
</evidence>
<proteinExistence type="predicted"/>
<comment type="caution">
    <text evidence="2">The sequence shown here is derived from an EMBL/GenBank/DDBJ whole genome shotgun (WGS) entry which is preliminary data.</text>
</comment>
<feature type="transmembrane region" description="Helical" evidence="1">
    <location>
        <begin position="38"/>
        <end position="58"/>
    </location>
</feature>
<dbReference type="Proteomes" id="UP000176406">
    <property type="component" value="Unassembled WGS sequence"/>
</dbReference>
<keyword evidence="1" id="KW-1133">Transmembrane helix</keyword>
<sequence>MSQKNYSLLAGVIFLLVALIHLSRIIFAWPALIAGWPVPIWINWIGLFVAGFLSWQGFSLGKK</sequence>
<gene>
    <name evidence="2" type="ORF">A3A08_02125</name>
</gene>
<keyword evidence="1" id="KW-0472">Membrane</keyword>
<dbReference type="AlphaFoldDB" id="A0A1G2EE88"/>
<name>A0A1G2EE88_9BACT</name>
<evidence type="ECO:0000313" key="2">
    <source>
        <dbReference type="EMBL" id="OGZ23650.1"/>
    </source>
</evidence>
<dbReference type="EMBL" id="MHMG01000012">
    <property type="protein sequence ID" value="OGZ23650.1"/>
    <property type="molecule type" value="Genomic_DNA"/>
</dbReference>